<dbReference type="Gene3D" id="4.10.240.10">
    <property type="entry name" value="Zn(2)-C6 fungal-type DNA-binding domain"/>
    <property type="match status" value="1"/>
</dbReference>
<keyword evidence="3" id="KW-0804">Transcription</keyword>
<dbReference type="GO" id="GO:0000981">
    <property type="term" value="F:DNA-binding transcription factor activity, RNA polymerase II-specific"/>
    <property type="evidence" value="ECO:0007669"/>
    <property type="project" value="InterPro"/>
</dbReference>
<evidence type="ECO:0008006" key="7">
    <source>
        <dbReference type="Google" id="ProtNLM"/>
    </source>
</evidence>
<dbReference type="GeneID" id="25288406"/>
<evidence type="ECO:0000256" key="4">
    <source>
        <dbReference type="ARBA" id="ARBA00023242"/>
    </source>
</evidence>
<dbReference type="RefSeq" id="XP_013276392.1">
    <property type="nucleotide sequence ID" value="XM_013420938.1"/>
</dbReference>
<evidence type="ECO:0000313" key="5">
    <source>
        <dbReference type="EMBL" id="KIX09256.1"/>
    </source>
</evidence>
<dbReference type="Proteomes" id="UP000053617">
    <property type="component" value="Unassembled WGS sequence"/>
</dbReference>
<name>A0A0D2J0P6_9EURO</name>
<protein>
    <recommendedName>
        <fullName evidence="7">Zn(2)-C6 fungal-type domain-containing protein</fullName>
    </recommendedName>
</protein>
<dbReference type="PANTHER" id="PTHR38791">
    <property type="entry name" value="ZN(II)2CYS6 TRANSCRIPTION FACTOR (EUROFUNG)-RELATED-RELATED"/>
    <property type="match status" value="1"/>
</dbReference>
<gene>
    <name evidence="5" type="ORF">Z518_00335</name>
</gene>
<keyword evidence="1" id="KW-0805">Transcription regulation</keyword>
<dbReference type="OrthoDB" id="4160106at2759"/>
<organism evidence="5 6">
    <name type="scientific">Rhinocladiella mackenziei CBS 650.93</name>
    <dbReference type="NCBI Taxonomy" id="1442369"/>
    <lineage>
        <taxon>Eukaryota</taxon>
        <taxon>Fungi</taxon>
        <taxon>Dikarya</taxon>
        <taxon>Ascomycota</taxon>
        <taxon>Pezizomycotina</taxon>
        <taxon>Eurotiomycetes</taxon>
        <taxon>Chaetothyriomycetidae</taxon>
        <taxon>Chaetothyriales</taxon>
        <taxon>Herpotrichiellaceae</taxon>
        <taxon>Rhinocladiella</taxon>
    </lineage>
</organism>
<keyword evidence="2" id="KW-0238">DNA-binding</keyword>
<dbReference type="InterPro" id="IPR001138">
    <property type="entry name" value="Zn2Cys6_DnaBD"/>
</dbReference>
<dbReference type="VEuPathDB" id="FungiDB:Z518_00335"/>
<proteinExistence type="predicted"/>
<reference evidence="5 6" key="1">
    <citation type="submission" date="2015-01" db="EMBL/GenBank/DDBJ databases">
        <title>The Genome Sequence of Rhinocladiella mackenzie CBS 650.93.</title>
        <authorList>
            <consortium name="The Broad Institute Genomics Platform"/>
            <person name="Cuomo C."/>
            <person name="de Hoog S."/>
            <person name="Gorbushina A."/>
            <person name="Stielow B."/>
            <person name="Teixiera M."/>
            <person name="Abouelleil A."/>
            <person name="Chapman S.B."/>
            <person name="Priest M."/>
            <person name="Young S.K."/>
            <person name="Wortman J."/>
            <person name="Nusbaum C."/>
            <person name="Birren B."/>
        </authorList>
    </citation>
    <scope>NUCLEOTIDE SEQUENCE [LARGE SCALE GENOMIC DNA]</scope>
    <source>
        <strain evidence="5 6">CBS 650.93</strain>
    </source>
</reference>
<evidence type="ECO:0000256" key="3">
    <source>
        <dbReference type="ARBA" id="ARBA00023163"/>
    </source>
</evidence>
<dbReference type="InterPro" id="IPR036864">
    <property type="entry name" value="Zn2-C6_fun-type_DNA-bd_sf"/>
</dbReference>
<dbReference type="GO" id="GO:0003677">
    <property type="term" value="F:DNA binding"/>
    <property type="evidence" value="ECO:0007669"/>
    <property type="project" value="UniProtKB-KW"/>
</dbReference>
<dbReference type="InterPro" id="IPR053175">
    <property type="entry name" value="DHMBA_Reg_Transcription_Factor"/>
</dbReference>
<accession>A0A0D2J0P6</accession>
<dbReference type="PANTHER" id="PTHR38791:SF5">
    <property type="entry name" value="TRANSCRIPTION FACTOR DBAG-RELATED"/>
    <property type="match status" value="1"/>
</dbReference>
<evidence type="ECO:0000256" key="2">
    <source>
        <dbReference type="ARBA" id="ARBA00023125"/>
    </source>
</evidence>
<dbReference type="EMBL" id="KN847475">
    <property type="protein sequence ID" value="KIX09256.1"/>
    <property type="molecule type" value="Genomic_DNA"/>
</dbReference>
<evidence type="ECO:0000313" key="6">
    <source>
        <dbReference type="Proteomes" id="UP000053617"/>
    </source>
</evidence>
<dbReference type="STRING" id="1442369.A0A0D2J0P6"/>
<dbReference type="GO" id="GO:0008270">
    <property type="term" value="F:zinc ion binding"/>
    <property type="evidence" value="ECO:0007669"/>
    <property type="project" value="InterPro"/>
</dbReference>
<dbReference type="AlphaFoldDB" id="A0A0D2J0P6"/>
<keyword evidence="6" id="KW-1185">Reference proteome</keyword>
<sequence>MVNRGISRACDTCRRRRKRVRNGQILSNVTRAYLSCQCDETRPICTRCQKANVTCLGYRSEKELIFRRSYSGPVSVTALPPAGLPREFRHFQIEECALTAFFHNYVVPPANDFLSRGYLAGLESLLVLAGPEAEISQACKMVAFASLGNRHNIPALLYKSRLLYANLLRSFATTVSIAKSTNVVESFLTAVLLGLYELITANLSNPSSHITHSRGASAILRQTPYQAVDALRLNDPAKVSQDSDSSGIIYAPFSNGSVHAIDTVLVDLHPLLQKTRALLSNTVTFPEDVGRVLQEAMRLDKEYSKWPASQPDEWRPWRVEPCEQASVRYPEWWPRKADFYFDLYVAAAWNTYRKTRLMLLDVIMQCLNRLQVKDAYGQKQAEIAELADAIMSSIPFHVTDQFHNLMQQPNHVTGKVSPGKSVGGLLLMHPVYVAANLDVVSPHLRAQMRNCLAWIGEHMGIGQATVFSKVGAGSAAYKVN</sequence>
<dbReference type="CDD" id="cd00067">
    <property type="entry name" value="GAL4"/>
    <property type="match status" value="1"/>
</dbReference>
<dbReference type="HOGENOM" id="CLU_013866_1_1_1"/>
<keyword evidence="4" id="KW-0539">Nucleus</keyword>
<evidence type="ECO:0000256" key="1">
    <source>
        <dbReference type="ARBA" id="ARBA00023015"/>
    </source>
</evidence>